<proteinExistence type="predicted"/>
<dbReference type="InterPro" id="IPR040079">
    <property type="entry name" value="Glutathione_S-Trfase"/>
</dbReference>
<dbReference type="EMBL" id="SACQ01000002">
    <property type="protein sequence ID" value="RVU31588.1"/>
    <property type="molecule type" value="Genomic_DNA"/>
</dbReference>
<dbReference type="SUPFAM" id="SSF47616">
    <property type="entry name" value="GST C-terminal domain-like"/>
    <property type="match status" value="1"/>
</dbReference>
<dbReference type="SFLD" id="SFLDG01151">
    <property type="entry name" value="Main.2:_Nu-like"/>
    <property type="match status" value="1"/>
</dbReference>
<dbReference type="InterPro" id="IPR036282">
    <property type="entry name" value="Glutathione-S-Trfase_C_sf"/>
</dbReference>
<evidence type="ECO:0000313" key="4">
    <source>
        <dbReference type="Proteomes" id="UP000282818"/>
    </source>
</evidence>
<accession>A0A437QAN4</accession>
<dbReference type="InterPro" id="IPR036249">
    <property type="entry name" value="Thioredoxin-like_sf"/>
</dbReference>
<gene>
    <name evidence="3" type="ORF">EOE65_06320</name>
</gene>
<dbReference type="PROSITE" id="PS50405">
    <property type="entry name" value="GST_CTER"/>
    <property type="match status" value="1"/>
</dbReference>
<dbReference type="PROSITE" id="PS50404">
    <property type="entry name" value="GST_NTER"/>
    <property type="match status" value="1"/>
</dbReference>
<evidence type="ECO:0000259" key="1">
    <source>
        <dbReference type="PROSITE" id="PS50404"/>
    </source>
</evidence>
<name>A0A437QAN4_9GAMM</name>
<dbReference type="SFLD" id="SFLDG00358">
    <property type="entry name" value="Main_(cytGST)"/>
    <property type="match status" value="1"/>
</dbReference>
<dbReference type="SUPFAM" id="SSF52833">
    <property type="entry name" value="Thioredoxin-like"/>
    <property type="match status" value="1"/>
</dbReference>
<reference evidence="3 4" key="1">
    <citation type="submission" date="2019-01" db="EMBL/GenBank/DDBJ databases">
        <authorList>
            <person name="Chen W.-M."/>
        </authorList>
    </citation>
    <scope>NUCLEOTIDE SEQUENCE [LARGE SCALE GENOMIC DNA]</scope>
    <source>
        <strain evidence="3 4">HPM-16</strain>
    </source>
</reference>
<dbReference type="InterPro" id="IPR010987">
    <property type="entry name" value="Glutathione-S-Trfase_C-like"/>
</dbReference>
<dbReference type="PANTHER" id="PTHR44051">
    <property type="entry name" value="GLUTATHIONE S-TRANSFERASE-RELATED"/>
    <property type="match status" value="1"/>
</dbReference>
<dbReference type="SFLD" id="SFLDS00019">
    <property type="entry name" value="Glutathione_Transferase_(cytos"/>
    <property type="match status" value="1"/>
</dbReference>
<dbReference type="AlphaFoldDB" id="A0A437QAN4"/>
<evidence type="ECO:0000259" key="2">
    <source>
        <dbReference type="PROSITE" id="PS50405"/>
    </source>
</evidence>
<keyword evidence="4" id="KW-1185">Reference proteome</keyword>
<comment type="caution">
    <text evidence="3">The sequence shown here is derived from an EMBL/GenBank/DDBJ whole genome shotgun (WGS) entry which is preliminary data.</text>
</comment>
<dbReference type="CDD" id="cd03178">
    <property type="entry name" value="GST_C_Ure2p_like"/>
    <property type="match status" value="1"/>
</dbReference>
<dbReference type="Pfam" id="PF13410">
    <property type="entry name" value="GST_C_2"/>
    <property type="match status" value="1"/>
</dbReference>
<sequence length="240" mass="27191">MVKQQDYATLSDYPIAKRWPAQHPERLQLYSFPTPNGVKISIMLEELGVDYEVHRVRLTDEDVKSDAFLSLNPNNKIPAIIDPNGPDGKPLGLFESGAILLYLAEKYGKLLGNSAAERLKITQWLMFQIGGVGPMFGQLGYFCAFAGKEIEDPRPRERYINEAKRLLAVIDAALADQEWLVGEFSIADIAVAPWLQTLSKFYKVDDQVELHRFPHVQAYIARFDARDAVRRGWQIPSREG</sequence>
<dbReference type="RefSeq" id="WP_127693447.1">
    <property type="nucleotide sequence ID" value="NZ_SACQ01000002.1"/>
</dbReference>
<dbReference type="CDD" id="cd03048">
    <property type="entry name" value="GST_N_Ure2p_like"/>
    <property type="match status" value="1"/>
</dbReference>
<dbReference type="Gene3D" id="3.40.30.10">
    <property type="entry name" value="Glutaredoxin"/>
    <property type="match status" value="1"/>
</dbReference>
<dbReference type="InterPro" id="IPR004045">
    <property type="entry name" value="Glutathione_S-Trfase_N"/>
</dbReference>
<keyword evidence="3" id="KW-0808">Transferase</keyword>
<dbReference type="Gene3D" id="1.20.1050.10">
    <property type="match status" value="1"/>
</dbReference>
<organism evidence="3 4">
    <name type="scientific">Neptunomonas marina</name>
    <dbReference type="NCBI Taxonomy" id="1815562"/>
    <lineage>
        <taxon>Bacteria</taxon>
        <taxon>Pseudomonadati</taxon>
        <taxon>Pseudomonadota</taxon>
        <taxon>Gammaproteobacteria</taxon>
        <taxon>Oceanospirillales</taxon>
        <taxon>Oceanospirillaceae</taxon>
        <taxon>Neptunomonas</taxon>
    </lineage>
</organism>
<dbReference type="GO" id="GO:0016740">
    <property type="term" value="F:transferase activity"/>
    <property type="evidence" value="ECO:0007669"/>
    <property type="project" value="UniProtKB-KW"/>
</dbReference>
<dbReference type="Proteomes" id="UP000282818">
    <property type="component" value="Unassembled WGS sequence"/>
</dbReference>
<protein>
    <submittedName>
        <fullName evidence="3">Glutathione S-transferase</fullName>
    </submittedName>
</protein>
<evidence type="ECO:0000313" key="3">
    <source>
        <dbReference type="EMBL" id="RVU31588.1"/>
    </source>
</evidence>
<feature type="domain" description="GST C-terminal" evidence="2">
    <location>
        <begin position="114"/>
        <end position="240"/>
    </location>
</feature>
<dbReference type="Pfam" id="PF02798">
    <property type="entry name" value="GST_N"/>
    <property type="match status" value="1"/>
</dbReference>
<dbReference type="PANTHER" id="PTHR44051:SF19">
    <property type="entry name" value="DISULFIDE-BOND OXIDOREDUCTASE YFCG"/>
    <property type="match status" value="1"/>
</dbReference>
<feature type="domain" description="GST N-terminal" evidence="1">
    <location>
        <begin position="24"/>
        <end position="111"/>
    </location>
</feature>